<organism evidence="2 3">
    <name type="scientific">Bimuria novae-zelandiae CBS 107.79</name>
    <dbReference type="NCBI Taxonomy" id="1447943"/>
    <lineage>
        <taxon>Eukaryota</taxon>
        <taxon>Fungi</taxon>
        <taxon>Dikarya</taxon>
        <taxon>Ascomycota</taxon>
        <taxon>Pezizomycotina</taxon>
        <taxon>Dothideomycetes</taxon>
        <taxon>Pleosporomycetidae</taxon>
        <taxon>Pleosporales</taxon>
        <taxon>Massarineae</taxon>
        <taxon>Didymosphaeriaceae</taxon>
        <taxon>Bimuria</taxon>
    </lineage>
</organism>
<protein>
    <recommendedName>
        <fullName evidence="4">F-box domain-containing protein</fullName>
    </recommendedName>
</protein>
<accession>A0A6A5V505</accession>
<evidence type="ECO:0000256" key="1">
    <source>
        <dbReference type="SAM" id="MobiDB-lite"/>
    </source>
</evidence>
<evidence type="ECO:0000313" key="2">
    <source>
        <dbReference type="EMBL" id="KAF1971329.1"/>
    </source>
</evidence>
<reference evidence="2" key="1">
    <citation type="journal article" date="2020" name="Stud. Mycol.">
        <title>101 Dothideomycetes genomes: a test case for predicting lifestyles and emergence of pathogens.</title>
        <authorList>
            <person name="Haridas S."/>
            <person name="Albert R."/>
            <person name="Binder M."/>
            <person name="Bloem J."/>
            <person name="Labutti K."/>
            <person name="Salamov A."/>
            <person name="Andreopoulos B."/>
            <person name="Baker S."/>
            <person name="Barry K."/>
            <person name="Bills G."/>
            <person name="Bluhm B."/>
            <person name="Cannon C."/>
            <person name="Castanera R."/>
            <person name="Culley D."/>
            <person name="Daum C."/>
            <person name="Ezra D."/>
            <person name="Gonzalez J."/>
            <person name="Henrissat B."/>
            <person name="Kuo A."/>
            <person name="Liang C."/>
            <person name="Lipzen A."/>
            <person name="Lutzoni F."/>
            <person name="Magnuson J."/>
            <person name="Mondo S."/>
            <person name="Nolan M."/>
            <person name="Ohm R."/>
            <person name="Pangilinan J."/>
            <person name="Park H.-J."/>
            <person name="Ramirez L."/>
            <person name="Alfaro M."/>
            <person name="Sun H."/>
            <person name="Tritt A."/>
            <person name="Yoshinaga Y."/>
            <person name="Zwiers L.-H."/>
            <person name="Turgeon B."/>
            <person name="Goodwin S."/>
            <person name="Spatafora J."/>
            <person name="Crous P."/>
            <person name="Grigoriev I."/>
        </authorList>
    </citation>
    <scope>NUCLEOTIDE SEQUENCE</scope>
    <source>
        <strain evidence="2">CBS 107.79</strain>
    </source>
</reference>
<keyword evidence="3" id="KW-1185">Reference proteome</keyword>
<sequence length="404" mass="46116">MLHLPAEIIDQTLQELQGSEKHGLASYATINKSWQTAVEAHIWKDVEVKFHEFNSFQEYCSSSGDASSDARRSEDGIDDDQEPANPDSEDKSQGWTDSEDGEGDYDSEDSDDITPLDEKISAARSEQERFYQEIATVWRELSRWAHDFQLQHIQVRIHGHSLYKLLGYLRQYEQDFLDDALLGPRVGPEIQQLSAITTFSLWADEQIDLWPALLACNLAHSFASLSNLNIDNADREKKYIITRCRFRKDLAERLAKLPQTLQPLALSLPYRGNINHEVEPCRMLHRGRDILSQALNRISVSLTTLTLKLNQISPDIFWNPACTQHNPTWPNLLTLTLETGFETGFETAFREYMLHGSNWELPRRKAYAAPLSVLRADITPAEEEDEEFGDFPFASFEAIPVGLC</sequence>
<dbReference type="AlphaFoldDB" id="A0A6A5V505"/>
<name>A0A6A5V505_9PLEO</name>
<evidence type="ECO:0008006" key="4">
    <source>
        <dbReference type="Google" id="ProtNLM"/>
    </source>
</evidence>
<proteinExistence type="predicted"/>
<dbReference type="Proteomes" id="UP000800036">
    <property type="component" value="Unassembled WGS sequence"/>
</dbReference>
<feature type="region of interest" description="Disordered" evidence="1">
    <location>
        <begin position="61"/>
        <end position="113"/>
    </location>
</feature>
<dbReference type="OrthoDB" id="3795769at2759"/>
<evidence type="ECO:0000313" key="3">
    <source>
        <dbReference type="Proteomes" id="UP000800036"/>
    </source>
</evidence>
<dbReference type="EMBL" id="ML976694">
    <property type="protein sequence ID" value="KAF1971329.1"/>
    <property type="molecule type" value="Genomic_DNA"/>
</dbReference>
<gene>
    <name evidence="2" type="ORF">BU23DRAFT_600432</name>
</gene>
<feature type="compositionally biased region" description="Acidic residues" evidence="1">
    <location>
        <begin position="97"/>
        <end position="113"/>
    </location>
</feature>